<evidence type="ECO:0000313" key="3">
    <source>
        <dbReference type="Proteomes" id="UP001183390"/>
    </source>
</evidence>
<name>A0ABU2MCX7_9ACTN</name>
<dbReference type="InterPro" id="IPR039422">
    <property type="entry name" value="MarR/SlyA-like"/>
</dbReference>
<evidence type="ECO:0000313" key="2">
    <source>
        <dbReference type="EMBL" id="MDT0330432.1"/>
    </source>
</evidence>
<dbReference type="InterPro" id="IPR000835">
    <property type="entry name" value="HTH_MarR-typ"/>
</dbReference>
<dbReference type="Proteomes" id="UP001183390">
    <property type="component" value="Unassembled WGS sequence"/>
</dbReference>
<accession>A0ABU2MCX7</accession>
<dbReference type="PANTHER" id="PTHR33164">
    <property type="entry name" value="TRANSCRIPTIONAL REGULATOR, MARR FAMILY"/>
    <property type="match status" value="1"/>
</dbReference>
<dbReference type="EMBL" id="JAVREP010000012">
    <property type="protein sequence ID" value="MDT0330432.1"/>
    <property type="molecule type" value="Genomic_DNA"/>
</dbReference>
<feature type="domain" description="HTH marR-type" evidence="1">
    <location>
        <begin position="19"/>
        <end position="155"/>
    </location>
</feature>
<evidence type="ECO:0000259" key="1">
    <source>
        <dbReference type="PROSITE" id="PS50995"/>
    </source>
</evidence>
<proteinExistence type="predicted"/>
<sequence>MADEVRTPRRGRRLPTRDELRSWRAFLEATEALNAEISARLQRDSGLSPGDYKVLLALTETEGERMRSSELAEAIGWERSRLSHHLGRMERRGLIRREECALDNRGAEIVLAKEGATAFHGATVPHLTAVRALFIDALTPEQVRAAGEIARALRAHVDAAHTS</sequence>
<dbReference type="PROSITE" id="PS50995">
    <property type="entry name" value="HTH_MARR_2"/>
    <property type="match status" value="1"/>
</dbReference>
<dbReference type="PANTHER" id="PTHR33164:SF99">
    <property type="entry name" value="MARR FAMILY REGULATORY PROTEIN"/>
    <property type="match status" value="1"/>
</dbReference>
<dbReference type="RefSeq" id="WP_311512991.1">
    <property type="nucleotide sequence ID" value="NZ_JAVREP010000012.1"/>
</dbReference>
<keyword evidence="3" id="KW-1185">Reference proteome</keyword>
<organism evidence="2 3">
    <name type="scientific">Nocardiopsis lambiniae</name>
    <dbReference type="NCBI Taxonomy" id="3075539"/>
    <lineage>
        <taxon>Bacteria</taxon>
        <taxon>Bacillati</taxon>
        <taxon>Actinomycetota</taxon>
        <taxon>Actinomycetes</taxon>
        <taxon>Streptosporangiales</taxon>
        <taxon>Nocardiopsidaceae</taxon>
        <taxon>Nocardiopsis</taxon>
    </lineage>
</organism>
<comment type="caution">
    <text evidence="2">The sequence shown here is derived from an EMBL/GenBank/DDBJ whole genome shotgun (WGS) entry which is preliminary data.</text>
</comment>
<dbReference type="SUPFAM" id="SSF46785">
    <property type="entry name" value="Winged helix' DNA-binding domain"/>
    <property type="match status" value="1"/>
</dbReference>
<dbReference type="SMART" id="SM00347">
    <property type="entry name" value="HTH_MARR"/>
    <property type="match status" value="1"/>
</dbReference>
<protein>
    <submittedName>
        <fullName evidence="2">MarR family transcriptional regulator</fullName>
    </submittedName>
</protein>
<dbReference type="Gene3D" id="1.10.10.10">
    <property type="entry name" value="Winged helix-like DNA-binding domain superfamily/Winged helix DNA-binding domain"/>
    <property type="match status" value="1"/>
</dbReference>
<dbReference type="InterPro" id="IPR036388">
    <property type="entry name" value="WH-like_DNA-bd_sf"/>
</dbReference>
<reference evidence="3" key="1">
    <citation type="submission" date="2023-07" db="EMBL/GenBank/DDBJ databases">
        <title>30 novel species of actinomycetes from the DSMZ collection.</title>
        <authorList>
            <person name="Nouioui I."/>
        </authorList>
    </citation>
    <scope>NUCLEOTIDE SEQUENCE [LARGE SCALE GENOMIC DNA]</scope>
    <source>
        <strain evidence="3">DSM 44743</strain>
    </source>
</reference>
<dbReference type="Pfam" id="PF12802">
    <property type="entry name" value="MarR_2"/>
    <property type="match status" value="1"/>
</dbReference>
<dbReference type="PRINTS" id="PR00598">
    <property type="entry name" value="HTHMARR"/>
</dbReference>
<dbReference type="InterPro" id="IPR036390">
    <property type="entry name" value="WH_DNA-bd_sf"/>
</dbReference>
<gene>
    <name evidence="2" type="ORF">RM479_18605</name>
</gene>